<name>A0A4Y2IXG0_ARAVE</name>
<dbReference type="AlphaFoldDB" id="A0A4Y2IXG0"/>
<proteinExistence type="predicted"/>
<comment type="caution">
    <text evidence="1">The sequence shown here is derived from an EMBL/GenBank/DDBJ whole genome shotgun (WGS) entry which is preliminary data.</text>
</comment>
<protein>
    <submittedName>
        <fullName evidence="1">Uncharacterized protein</fullName>
    </submittedName>
</protein>
<reference evidence="1 2" key="1">
    <citation type="journal article" date="2019" name="Sci. Rep.">
        <title>Orb-weaving spider Araneus ventricosus genome elucidates the spidroin gene catalogue.</title>
        <authorList>
            <person name="Kono N."/>
            <person name="Nakamura H."/>
            <person name="Ohtoshi R."/>
            <person name="Moran D.A.P."/>
            <person name="Shinohara A."/>
            <person name="Yoshida Y."/>
            <person name="Fujiwara M."/>
            <person name="Mori M."/>
            <person name="Tomita M."/>
            <person name="Arakawa K."/>
        </authorList>
    </citation>
    <scope>NUCLEOTIDE SEQUENCE [LARGE SCALE GENOMIC DNA]</scope>
</reference>
<keyword evidence="2" id="KW-1185">Reference proteome</keyword>
<sequence length="112" mass="12300">MNGIIALENSFSRAKSLVVALRQEEMDSQVPVALLFFSPGCIIRSCFSQNEESLAPVSFPQGSRKSDYKLFAVAVYNLLWGQQMRGGLDSNSSNTGLTQCILIRNGNNFSAF</sequence>
<evidence type="ECO:0000313" key="2">
    <source>
        <dbReference type="Proteomes" id="UP000499080"/>
    </source>
</evidence>
<dbReference type="Proteomes" id="UP000499080">
    <property type="component" value="Unassembled WGS sequence"/>
</dbReference>
<gene>
    <name evidence="1" type="ORF">AVEN_255412_1</name>
</gene>
<organism evidence="1 2">
    <name type="scientific">Araneus ventricosus</name>
    <name type="common">Orbweaver spider</name>
    <name type="synonym">Epeira ventricosa</name>
    <dbReference type="NCBI Taxonomy" id="182803"/>
    <lineage>
        <taxon>Eukaryota</taxon>
        <taxon>Metazoa</taxon>
        <taxon>Ecdysozoa</taxon>
        <taxon>Arthropoda</taxon>
        <taxon>Chelicerata</taxon>
        <taxon>Arachnida</taxon>
        <taxon>Araneae</taxon>
        <taxon>Araneomorphae</taxon>
        <taxon>Entelegynae</taxon>
        <taxon>Araneoidea</taxon>
        <taxon>Araneidae</taxon>
        <taxon>Araneus</taxon>
    </lineage>
</organism>
<accession>A0A4Y2IXG0</accession>
<evidence type="ECO:0000313" key="1">
    <source>
        <dbReference type="EMBL" id="GBM82608.1"/>
    </source>
</evidence>
<dbReference type="EMBL" id="BGPR01003021">
    <property type="protein sequence ID" value="GBM82608.1"/>
    <property type="molecule type" value="Genomic_DNA"/>
</dbReference>